<dbReference type="EMBL" id="CP001854">
    <property type="protein sequence ID" value="ADB51701.1"/>
    <property type="molecule type" value="Genomic_DNA"/>
</dbReference>
<protein>
    <submittedName>
        <fullName evidence="2">Uncharacterized protein</fullName>
    </submittedName>
</protein>
<feature type="signal peptide" evidence="1">
    <location>
        <begin position="1"/>
        <end position="26"/>
    </location>
</feature>
<accession>D3FEY4</accession>
<dbReference type="Proteomes" id="UP000008229">
    <property type="component" value="Chromosome"/>
</dbReference>
<dbReference type="KEGG" id="cwo:Cwoe_3283"/>
<dbReference type="RefSeq" id="WP_012934752.1">
    <property type="nucleotide sequence ID" value="NC_013739.1"/>
</dbReference>
<feature type="chain" id="PRO_5003043243" evidence="1">
    <location>
        <begin position="27"/>
        <end position="199"/>
    </location>
</feature>
<proteinExistence type="predicted"/>
<organism evidence="2 3">
    <name type="scientific">Conexibacter woesei (strain DSM 14684 / CCUG 47730 / CIP 108061 / JCM 11494 / NBRC 100937 / ID131577)</name>
    <dbReference type="NCBI Taxonomy" id="469383"/>
    <lineage>
        <taxon>Bacteria</taxon>
        <taxon>Bacillati</taxon>
        <taxon>Actinomycetota</taxon>
        <taxon>Thermoleophilia</taxon>
        <taxon>Solirubrobacterales</taxon>
        <taxon>Conexibacteraceae</taxon>
        <taxon>Conexibacter</taxon>
    </lineage>
</organism>
<keyword evidence="3" id="KW-1185">Reference proteome</keyword>
<reference evidence="3" key="2">
    <citation type="submission" date="2010-01" db="EMBL/GenBank/DDBJ databases">
        <title>The complete genome of Conexibacter woesei DSM 14684.</title>
        <authorList>
            <consortium name="US DOE Joint Genome Institute (JGI-PGF)"/>
            <person name="Lucas S."/>
            <person name="Copeland A."/>
            <person name="Lapidus A."/>
            <person name="Glavina del Rio T."/>
            <person name="Dalin E."/>
            <person name="Tice H."/>
            <person name="Bruce D."/>
            <person name="Goodwin L."/>
            <person name="Pitluck S."/>
            <person name="Kyrpides N."/>
            <person name="Mavromatis K."/>
            <person name="Ivanova N."/>
            <person name="Mikhailova N."/>
            <person name="Chertkov O."/>
            <person name="Brettin T."/>
            <person name="Detter J.C."/>
            <person name="Han C."/>
            <person name="Larimer F."/>
            <person name="Land M."/>
            <person name="Hauser L."/>
            <person name="Markowitz V."/>
            <person name="Cheng J.-F."/>
            <person name="Hugenholtz P."/>
            <person name="Woyke T."/>
            <person name="Wu D."/>
            <person name="Pukall R."/>
            <person name="Steenblock K."/>
            <person name="Schneider S."/>
            <person name="Klenk H.-P."/>
            <person name="Eisen J.A."/>
        </authorList>
    </citation>
    <scope>NUCLEOTIDE SEQUENCE [LARGE SCALE GENOMIC DNA]</scope>
    <source>
        <strain evidence="3">DSM 14684 / CIP 108061 / JCM 11494 / NBRC 100937 / ID131577</strain>
    </source>
</reference>
<evidence type="ECO:0000313" key="3">
    <source>
        <dbReference type="Proteomes" id="UP000008229"/>
    </source>
</evidence>
<evidence type="ECO:0000256" key="1">
    <source>
        <dbReference type="SAM" id="SignalP"/>
    </source>
</evidence>
<dbReference type="AlphaFoldDB" id="D3FEY4"/>
<reference evidence="2 3" key="1">
    <citation type="journal article" date="2010" name="Stand. Genomic Sci.">
        <title>Complete genome sequence of Conexibacter woesei type strain (ID131577).</title>
        <authorList>
            <person name="Pukall R."/>
            <person name="Lapidus A."/>
            <person name="Glavina Del Rio T."/>
            <person name="Copeland A."/>
            <person name="Tice H."/>
            <person name="Cheng J.-F."/>
            <person name="Lucas S."/>
            <person name="Chen F."/>
            <person name="Nolan M."/>
            <person name="Bruce D."/>
            <person name="Goodwin L."/>
            <person name="Pitluck S."/>
            <person name="Mavromatis K."/>
            <person name="Ivanova N."/>
            <person name="Ovchinnikova G."/>
            <person name="Pati A."/>
            <person name="Chen A."/>
            <person name="Palaniappan K."/>
            <person name="Land M."/>
            <person name="Hauser L."/>
            <person name="Chang Y.-J."/>
            <person name="Jeffries C.D."/>
            <person name="Chain P."/>
            <person name="Meincke L."/>
            <person name="Sims D."/>
            <person name="Brettin T."/>
            <person name="Detter J.C."/>
            <person name="Rohde M."/>
            <person name="Goeker M."/>
            <person name="Bristow J."/>
            <person name="Eisen J.A."/>
            <person name="Markowitz V."/>
            <person name="Kyrpides N.C."/>
            <person name="Klenk H.-P."/>
            <person name="Hugenholtz P."/>
        </authorList>
    </citation>
    <scope>NUCLEOTIDE SEQUENCE [LARGE SCALE GENOMIC DNA]</scope>
    <source>
        <strain evidence="3">DSM 14684 / CIP 108061 / JCM 11494 / NBRC 100937 / ID131577</strain>
    </source>
</reference>
<evidence type="ECO:0000313" key="2">
    <source>
        <dbReference type="EMBL" id="ADB51701.1"/>
    </source>
</evidence>
<dbReference type="STRING" id="469383.Cwoe_3283"/>
<sequence length="199" mass="20613" precursor="true">MRKTAAAAVVLVTTLLLGLAAGSGSAATIGITNATPLTTQQGNLTFFGGGFSATCAVQLRKRLRTGLIPVLASLTRLGRVEAGQLGAACPAAFLDLPLQLGGLPPIGPTPTSWDVSFLGSDPITGELLFGILDFQIKFNNGCLYRGTLLGRLSRDGRVLRFLGQPPLPLIAGGPECPPQIGVQGVLNDNPPIIYTLLII</sequence>
<keyword evidence="1" id="KW-0732">Signal</keyword>
<dbReference type="HOGENOM" id="CLU_1358518_0_0_11"/>
<gene>
    <name evidence="2" type="ordered locus">Cwoe_3283</name>
</gene>
<name>D3FEY4_CONWI</name>